<dbReference type="GO" id="GO:0006302">
    <property type="term" value="P:double-strand break repair"/>
    <property type="evidence" value="ECO:0007669"/>
    <property type="project" value="TreeGrafter"/>
</dbReference>
<evidence type="ECO:0000256" key="3">
    <source>
        <dbReference type="ARBA" id="ARBA00012417"/>
    </source>
</evidence>
<evidence type="ECO:0000259" key="20">
    <source>
        <dbReference type="SMART" id="SM00482"/>
    </source>
</evidence>
<accession>A0A0K8MDD1</accession>
<evidence type="ECO:0000256" key="1">
    <source>
        <dbReference type="ARBA" id="ARBA00007705"/>
    </source>
</evidence>
<evidence type="ECO:0000313" key="21">
    <source>
        <dbReference type="EMBL" id="GAO98516.1"/>
    </source>
</evidence>
<evidence type="ECO:0000256" key="8">
    <source>
        <dbReference type="ARBA" id="ARBA00022722"/>
    </source>
</evidence>
<dbReference type="CDD" id="cd09859">
    <property type="entry name" value="PIN_53EXO"/>
    <property type="match status" value="1"/>
</dbReference>
<comment type="subunit">
    <text evidence="2">Single-chain monomer with multiple functions.</text>
</comment>
<keyword evidence="6 17" id="KW-0548">Nucleotidyltransferase</keyword>
<dbReference type="Gene3D" id="3.30.420.10">
    <property type="entry name" value="Ribonuclease H-like superfamily/Ribonuclease H"/>
    <property type="match status" value="1"/>
</dbReference>
<dbReference type="Proteomes" id="UP000036771">
    <property type="component" value="Unassembled WGS sequence"/>
</dbReference>
<feature type="domain" description="3'-5' exonuclease" evidence="18">
    <location>
        <begin position="310"/>
        <end position="510"/>
    </location>
</feature>
<dbReference type="GO" id="GO:0008409">
    <property type="term" value="F:5'-3' exonuclease activity"/>
    <property type="evidence" value="ECO:0007669"/>
    <property type="project" value="UniProtKB-UniRule"/>
</dbReference>
<dbReference type="InterPro" id="IPR029060">
    <property type="entry name" value="PIN-like_dom_sf"/>
</dbReference>
<dbReference type="PRINTS" id="PR00868">
    <property type="entry name" value="DNAPOLI"/>
</dbReference>
<dbReference type="InterPro" id="IPR002298">
    <property type="entry name" value="DNA_polymerase_A"/>
</dbReference>
<dbReference type="SMART" id="SM00475">
    <property type="entry name" value="53EXOc"/>
    <property type="match status" value="1"/>
</dbReference>
<dbReference type="SUPFAM" id="SSF88723">
    <property type="entry name" value="PIN domain-like"/>
    <property type="match status" value="1"/>
</dbReference>
<dbReference type="InterPro" id="IPR008918">
    <property type="entry name" value="HhH2"/>
</dbReference>
<dbReference type="InterPro" id="IPR020046">
    <property type="entry name" value="5-3_exonucl_a-hlix_arch_N"/>
</dbReference>
<dbReference type="SMART" id="SM00279">
    <property type="entry name" value="HhH2"/>
    <property type="match status" value="1"/>
</dbReference>
<dbReference type="GO" id="GO:0006261">
    <property type="term" value="P:DNA-templated DNA replication"/>
    <property type="evidence" value="ECO:0007669"/>
    <property type="project" value="UniProtKB-UniRule"/>
</dbReference>
<comment type="similarity">
    <text evidence="1 17">Belongs to the DNA polymerase type-A family.</text>
</comment>
<evidence type="ECO:0000256" key="16">
    <source>
        <dbReference type="NCBIfam" id="TIGR00593"/>
    </source>
</evidence>
<comment type="catalytic activity">
    <reaction evidence="15 17">
        <text>DNA(n) + a 2'-deoxyribonucleoside 5'-triphosphate = DNA(n+1) + diphosphate</text>
        <dbReference type="Rhea" id="RHEA:22508"/>
        <dbReference type="Rhea" id="RHEA-COMP:17339"/>
        <dbReference type="Rhea" id="RHEA-COMP:17340"/>
        <dbReference type="ChEBI" id="CHEBI:33019"/>
        <dbReference type="ChEBI" id="CHEBI:61560"/>
        <dbReference type="ChEBI" id="CHEBI:173112"/>
        <dbReference type="EC" id="2.7.7.7"/>
    </reaction>
</comment>
<dbReference type="NCBIfam" id="TIGR00593">
    <property type="entry name" value="pola"/>
    <property type="match status" value="1"/>
</dbReference>
<evidence type="ECO:0000256" key="17">
    <source>
        <dbReference type="RuleBase" id="RU004460"/>
    </source>
</evidence>
<dbReference type="Pfam" id="PF00476">
    <property type="entry name" value="DNA_pol_A"/>
    <property type="match status" value="1"/>
</dbReference>
<dbReference type="AlphaFoldDB" id="A0A0K8MDD1"/>
<dbReference type="Gene3D" id="1.10.150.20">
    <property type="entry name" value="5' to 3' exonuclease, C-terminal subdomain"/>
    <property type="match status" value="2"/>
</dbReference>
<keyword evidence="9 17" id="KW-0227">DNA damage</keyword>
<evidence type="ECO:0000256" key="9">
    <source>
        <dbReference type="ARBA" id="ARBA00022763"/>
    </source>
</evidence>
<organism evidence="21 22">
    <name type="scientific">Caedimonas varicaedens</name>
    <dbReference type="NCBI Taxonomy" id="1629334"/>
    <lineage>
        <taxon>Bacteria</taxon>
        <taxon>Pseudomonadati</taxon>
        <taxon>Pseudomonadota</taxon>
        <taxon>Alphaproteobacteria</taxon>
        <taxon>Holosporales</taxon>
        <taxon>Caedimonadaceae</taxon>
        <taxon>Caedimonas</taxon>
    </lineage>
</organism>
<evidence type="ECO:0000256" key="15">
    <source>
        <dbReference type="ARBA" id="ARBA00049244"/>
    </source>
</evidence>
<evidence type="ECO:0000256" key="14">
    <source>
        <dbReference type="ARBA" id="ARBA00023204"/>
    </source>
</evidence>
<evidence type="ECO:0000256" key="10">
    <source>
        <dbReference type="ARBA" id="ARBA00022801"/>
    </source>
</evidence>
<dbReference type="SMART" id="SM00474">
    <property type="entry name" value="35EXOc"/>
    <property type="match status" value="1"/>
</dbReference>
<evidence type="ECO:0000256" key="4">
    <source>
        <dbReference type="ARBA" id="ARBA00020311"/>
    </source>
</evidence>
<proteinExistence type="inferred from homology"/>
<dbReference type="SUPFAM" id="SSF56672">
    <property type="entry name" value="DNA/RNA polymerases"/>
    <property type="match status" value="1"/>
</dbReference>
<dbReference type="InterPro" id="IPR043502">
    <property type="entry name" value="DNA/RNA_pol_sf"/>
</dbReference>
<feature type="domain" description="DNA-directed DNA polymerase family A palm" evidence="20">
    <location>
        <begin position="679"/>
        <end position="885"/>
    </location>
</feature>
<feature type="domain" description="5'-3' exonuclease" evidence="19">
    <location>
        <begin position="6"/>
        <end position="261"/>
    </location>
</feature>
<reference evidence="21 22" key="1">
    <citation type="submission" date="2015-03" db="EMBL/GenBank/DDBJ databases">
        <title>Caedibacter varicaedens, whole genome shotgun sequence.</title>
        <authorList>
            <person name="Suzuki H."/>
            <person name="Dapper A.L."/>
            <person name="Gibson A.K."/>
            <person name="Jackson C."/>
            <person name="Lee H."/>
            <person name="Pejaver V.R."/>
            <person name="Doak T."/>
            <person name="Lynch M."/>
        </authorList>
    </citation>
    <scope>NUCLEOTIDE SEQUENCE [LARGE SCALE GENOMIC DNA]</scope>
</reference>
<dbReference type="GO" id="GO:0003887">
    <property type="term" value="F:DNA-directed DNA polymerase activity"/>
    <property type="evidence" value="ECO:0007669"/>
    <property type="project" value="UniProtKB-UniRule"/>
</dbReference>
<dbReference type="EC" id="2.7.7.7" evidence="3 16"/>
<evidence type="ECO:0000256" key="6">
    <source>
        <dbReference type="ARBA" id="ARBA00022695"/>
    </source>
</evidence>
<dbReference type="InterPro" id="IPR019760">
    <property type="entry name" value="DNA-dir_DNA_pol_A_CS"/>
</dbReference>
<dbReference type="Pfam" id="PF02739">
    <property type="entry name" value="5_3_exonuc_N"/>
    <property type="match status" value="1"/>
</dbReference>
<evidence type="ECO:0000259" key="19">
    <source>
        <dbReference type="SMART" id="SM00475"/>
    </source>
</evidence>
<dbReference type="SUPFAM" id="SSF53098">
    <property type="entry name" value="Ribonuclease H-like"/>
    <property type="match status" value="1"/>
</dbReference>
<keyword evidence="11 17" id="KW-0269">Exonuclease</keyword>
<dbReference type="FunFam" id="1.10.150.20:FF:000002">
    <property type="entry name" value="DNA polymerase I"/>
    <property type="match status" value="1"/>
</dbReference>
<dbReference type="Gene3D" id="1.20.1060.10">
    <property type="entry name" value="Taq DNA Polymerase, Chain T, domain 4"/>
    <property type="match status" value="1"/>
</dbReference>
<keyword evidence="8" id="KW-0540">Nuclease</keyword>
<dbReference type="InterPro" id="IPR001098">
    <property type="entry name" value="DNA-dir_DNA_pol_A_palm_dom"/>
</dbReference>
<gene>
    <name evidence="17 21" type="primary">polA</name>
    <name evidence="21" type="ORF">Cva_01178</name>
</gene>
<keyword evidence="10 17" id="KW-0378">Hydrolase</keyword>
<dbReference type="SUPFAM" id="SSF47807">
    <property type="entry name" value="5' to 3' exonuclease, C-terminal subdomain"/>
    <property type="match status" value="1"/>
</dbReference>
<keyword evidence="22" id="KW-1185">Reference proteome</keyword>
<keyword evidence="13 17" id="KW-0238">DNA-binding</keyword>
<dbReference type="FunFam" id="1.10.150.20:FF:000003">
    <property type="entry name" value="DNA polymerase I"/>
    <property type="match status" value="1"/>
</dbReference>
<dbReference type="InterPro" id="IPR018320">
    <property type="entry name" value="DNA_polymerase_1"/>
</dbReference>
<evidence type="ECO:0000256" key="11">
    <source>
        <dbReference type="ARBA" id="ARBA00022839"/>
    </source>
</evidence>
<comment type="function">
    <text evidence="17">In addition to polymerase activity, this DNA polymerase exhibits 3'-5' and 5'-3' exonuclease activity.</text>
</comment>
<name>A0A0K8MDD1_9PROT</name>
<dbReference type="FunFam" id="1.20.1060.10:FF:000001">
    <property type="entry name" value="DNA polymerase I"/>
    <property type="match status" value="1"/>
</dbReference>
<dbReference type="InterPro" id="IPR012337">
    <property type="entry name" value="RNaseH-like_sf"/>
</dbReference>
<comment type="caution">
    <text evidence="21">The sequence shown here is derived from an EMBL/GenBank/DDBJ whole genome shotgun (WGS) entry which is preliminary data.</text>
</comment>
<dbReference type="PANTHER" id="PTHR10133">
    <property type="entry name" value="DNA POLYMERASE I"/>
    <property type="match status" value="1"/>
</dbReference>
<dbReference type="InterPro" id="IPR002421">
    <property type="entry name" value="5-3_exonuclease"/>
</dbReference>
<dbReference type="InterPro" id="IPR002562">
    <property type="entry name" value="3'-5'_exonuclease_dom"/>
</dbReference>
<evidence type="ECO:0000256" key="7">
    <source>
        <dbReference type="ARBA" id="ARBA00022705"/>
    </source>
</evidence>
<dbReference type="PROSITE" id="PS00447">
    <property type="entry name" value="DNA_POLYMERASE_A"/>
    <property type="match status" value="1"/>
</dbReference>
<dbReference type="Gene3D" id="3.40.50.1010">
    <property type="entry name" value="5'-nuclease"/>
    <property type="match status" value="1"/>
</dbReference>
<keyword evidence="5 17" id="KW-0808">Transferase</keyword>
<dbReference type="InterPro" id="IPR036279">
    <property type="entry name" value="5-3_exonuclease_C_sf"/>
</dbReference>
<dbReference type="Gene3D" id="3.30.70.370">
    <property type="match status" value="1"/>
</dbReference>
<sequence length="921" mass="102578">MSQPLHHLYLIDGSGFIFRAFHALPPMVRSDGTPVNAVFGFITMLMKLLEDTEVGHLAVVFDSARRNYRHDIYPDYKAHRPEVPEELIPQFSLIRAACKAFNVCAVEAEGFEADDLIATYADQAVQKGAKVTVVSSDKDLMQLVNSHIDMLDPLKNKIISSKEVIEKFGVPPQQVVDVQALAGDSSDNVPGVPGIGIKTAAQLIQEFGNLETLLDNLDKIPQLKRREALQTNTHQARLSYQLVSLCRQAPLPLALEYFERKPPERQDLVSFLTEQNFRSILSRISKLKTLDGFSVSSPSSTSNEGSKSEYELVQTREALQKWIEEAHYAGIVAFDTETTSLDALNAELVGVSLCINPGKACYVPLAHKAALPQTLFETTPTPFTTDLHQIPFQEAIDLLKPLLRDPAVLKVGHNIKYDALVLLKYGIQITPLDDTIVMSYSLDGTRHGHGMDELASLHLEHETIKYADVTGVGRKKITFDDVPLEQARDYAAEDAEITLKLYHLFKPRLLAEHTTTIYESFDRALIPVLIDMESTGIAVDAQVLRNLSRDFTKRLAALEDDVYKLAGKSFNIGSPKQLGEVLFQDLGFETGKKGKSGAFSTGVDILEDLAAQGHGFPEKILEWRQLSKLKNTYTDALIEQIDHRTGRVHTTYSSTITSTGRLASSRPNLQNIPIRSEEGRKIRAAFVAKPGYKLLSLDYSQIELRLLAHMAKISTLQDAFRAGHDIHAATAAEVFGLSLNQVESEHRRRAKAINFGIIYGISAFGLARQLKISQGEASQFIKIYNERYPGIQAFMETQKEKARQQGFVETLFGRKCYIFGINDRNPALRGAAERQAINAPLQGTAADIIKKAMITLYDIVKEKKLQSKILLQVHDELIIECPEEEIEPVKQLASREMSRAAHLNIPLIIDSGVGENWDKTD</sequence>
<dbReference type="Pfam" id="PF01612">
    <property type="entry name" value="DNA_pol_A_exo1"/>
    <property type="match status" value="1"/>
</dbReference>
<evidence type="ECO:0000313" key="22">
    <source>
        <dbReference type="Proteomes" id="UP000036771"/>
    </source>
</evidence>
<dbReference type="InterPro" id="IPR020045">
    <property type="entry name" value="DNA_polI_H3TH"/>
</dbReference>
<evidence type="ECO:0000256" key="13">
    <source>
        <dbReference type="ARBA" id="ARBA00023125"/>
    </source>
</evidence>
<keyword evidence="12 17" id="KW-0239">DNA-directed DNA polymerase</keyword>
<dbReference type="PANTHER" id="PTHR10133:SF27">
    <property type="entry name" value="DNA POLYMERASE NU"/>
    <property type="match status" value="1"/>
</dbReference>
<evidence type="ECO:0000256" key="12">
    <source>
        <dbReference type="ARBA" id="ARBA00022932"/>
    </source>
</evidence>
<dbReference type="GO" id="GO:0008408">
    <property type="term" value="F:3'-5' exonuclease activity"/>
    <property type="evidence" value="ECO:0007669"/>
    <property type="project" value="UniProtKB-UniRule"/>
</dbReference>
<protein>
    <recommendedName>
        <fullName evidence="4 16">DNA polymerase I</fullName>
        <ecNumber evidence="3 16">2.7.7.7</ecNumber>
    </recommendedName>
</protein>
<keyword evidence="14 17" id="KW-0234">DNA repair</keyword>
<evidence type="ECO:0000256" key="2">
    <source>
        <dbReference type="ARBA" id="ARBA00011541"/>
    </source>
</evidence>
<dbReference type="FunFam" id="3.40.50.1010:FF:000001">
    <property type="entry name" value="DNA polymerase I"/>
    <property type="match status" value="1"/>
</dbReference>
<dbReference type="OrthoDB" id="9806424at2"/>
<evidence type="ECO:0000256" key="5">
    <source>
        <dbReference type="ARBA" id="ARBA00022679"/>
    </source>
</evidence>
<dbReference type="STRING" id="1629334.Cva_01178"/>
<dbReference type="CDD" id="cd09898">
    <property type="entry name" value="H3TH_53EXO"/>
    <property type="match status" value="1"/>
</dbReference>
<dbReference type="InterPro" id="IPR036397">
    <property type="entry name" value="RNaseH_sf"/>
</dbReference>
<dbReference type="EMBL" id="BBVC01000065">
    <property type="protein sequence ID" value="GAO98516.1"/>
    <property type="molecule type" value="Genomic_DNA"/>
</dbReference>
<keyword evidence="7 17" id="KW-0235">DNA replication</keyword>
<dbReference type="GO" id="GO:0003677">
    <property type="term" value="F:DNA binding"/>
    <property type="evidence" value="ECO:0007669"/>
    <property type="project" value="UniProtKB-UniRule"/>
</dbReference>
<dbReference type="CDD" id="cd08637">
    <property type="entry name" value="DNA_pol_A_pol_I_C"/>
    <property type="match status" value="1"/>
</dbReference>
<dbReference type="Pfam" id="PF01367">
    <property type="entry name" value="5_3_exonuc"/>
    <property type="match status" value="1"/>
</dbReference>
<dbReference type="NCBIfam" id="NF004397">
    <property type="entry name" value="PRK05755.1"/>
    <property type="match status" value="1"/>
</dbReference>
<dbReference type="SMART" id="SM00482">
    <property type="entry name" value="POLAc"/>
    <property type="match status" value="1"/>
</dbReference>
<dbReference type="CDD" id="cd06139">
    <property type="entry name" value="DNA_polA_I_Ecoli_like_exo"/>
    <property type="match status" value="1"/>
</dbReference>
<evidence type="ECO:0000259" key="18">
    <source>
        <dbReference type="SMART" id="SM00474"/>
    </source>
</evidence>